<organism evidence="4 5">
    <name type="scientific">Promicromonospora soli</name>
    <dbReference type="NCBI Taxonomy" id="2035533"/>
    <lineage>
        <taxon>Bacteria</taxon>
        <taxon>Bacillati</taxon>
        <taxon>Actinomycetota</taxon>
        <taxon>Actinomycetes</taxon>
        <taxon>Micrococcales</taxon>
        <taxon>Promicromonosporaceae</taxon>
        <taxon>Promicromonospora</taxon>
    </lineage>
</organism>
<proteinExistence type="predicted"/>
<dbReference type="Pfam" id="PF01075">
    <property type="entry name" value="Glyco_transf_9"/>
    <property type="match status" value="1"/>
</dbReference>
<name>A0A919G8X6_9MICO</name>
<protein>
    <recommendedName>
        <fullName evidence="6">ADP-heptose:LPS heptosyltransferase</fullName>
    </recommendedName>
</protein>
<dbReference type="CDD" id="cd03789">
    <property type="entry name" value="GT9_LPS_heptosyltransferase"/>
    <property type="match status" value="1"/>
</dbReference>
<gene>
    <name evidence="4" type="ORF">GCM10017772_47050</name>
</gene>
<dbReference type="AlphaFoldDB" id="A0A919G8X6"/>
<evidence type="ECO:0000256" key="3">
    <source>
        <dbReference type="SAM" id="MobiDB-lite"/>
    </source>
</evidence>
<dbReference type="GO" id="GO:0009244">
    <property type="term" value="P:lipopolysaccharide core region biosynthetic process"/>
    <property type="evidence" value="ECO:0007669"/>
    <property type="project" value="TreeGrafter"/>
</dbReference>
<dbReference type="EMBL" id="BNAS01000010">
    <property type="protein sequence ID" value="GHH79954.1"/>
    <property type="molecule type" value="Genomic_DNA"/>
</dbReference>
<dbReference type="Proteomes" id="UP000627369">
    <property type="component" value="Unassembled WGS sequence"/>
</dbReference>
<reference evidence="4" key="1">
    <citation type="journal article" date="2014" name="Int. J. Syst. Evol. Microbiol.">
        <title>Complete genome sequence of Corynebacterium casei LMG S-19264T (=DSM 44701T), isolated from a smear-ripened cheese.</title>
        <authorList>
            <consortium name="US DOE Joint Genome Institute (JGI-PGF)"/>
            <person name="Walter F."/>
            <person name="Albersmeier A."/>
            <person name="Kalinowski J."/>
            <person name="Ruckert C."/>
        </authorList>
    </citation>
    <scope>NUCLEOTIDE SEQUENCE</scope>
    <source>
        <strain evidence="4">CGMCC 4.7398</strain>
    </source>
</reference>
<sequence>MTVLVLRALGLGDTLTGVAALRGVRRAWPGHRVVLAAPATLGQWLADLGVVDAVLPTQGLIRLPWPWAGPGGAQDAPGCLAVNLHGRGPESHRILLATRPDALIAYDNSEVGHIGPDWDDAEHEVLRWCRLVRSVGGPCEPDDLRLGPPDPPGGRGSQEPGQAQSDGWAQKGGRARMGGRADVIVHPGAAANARRWPASRWAAVVTALTEWGHSVTLTGSPAERGLCARVRLQAVTHGAGAVRDLSGELAVPALAEIVATARLLVSTDTGVAHLATAYGTPSVTLFGPTPPELWGPAIDRDRHLVIWHDEPGTPPRDPNADRLDPALARVPAEDVVAACESALMPLPATPRGTMTPSKPSHPTTRAEVSSPAPSWPV</sequence>
<keyword evidence="2" id="KW-0808">Transferase</keyword>
<evidence type="ECO:0000313" key="5">
    <source>
        <dbReference type="Proteomes" id="UP000627369"/>
    </source>
</evidence>
<dbReference type="PANTHER" id="PTHR30160:SF1">
    <property type="entry name" value="LIPOPOLYSACCHARIDE 1,2-N-ACETYLGLUCOSAMINETRANSFERASE-RELATED"/>
    <property type="match status" value="1"/>
</dbReference>
<dbReference type="GO" id="GO:0005829">
    <property type="term" value="C:cytosol"/>
    <property type="evidence" value="ECO:0007669"/>
    <property type="project" value="TreeGrafter"/>
</dbReference>
<evidence type="ECO:0000256" key="2">
    <source>
        <dbReference type="ARBA" id="ARBA00022679"/>
    </source>
</evidence>
<dbReference type="Gene3D" id="3.40.50.2000">
    <property type="entry name" value="Glycogen Phosphorylase B"/>
    <property type="match status" value="2"/>
</dbReference>
<dbReference type="GO" id="GO:0008713">
    <property type="term" value="F:ADP-heptose-lipopolysaccharide heptosyltransferase activity"/>
    <property type="evidence" value="ECO:0007669"/>
    <property type="project" value="TreeGrafter"/>
</dbReference>
<evidence type="ECO:0000313" key="4">
    <source>
        <dbReference type="EMBL" id="GHH79954.1"/>
    </source>
</evidence>
<evidence type="ECO:0008006" key="6">
    <source>
        <dbReference type="Google" id="ProtNLM"/>
    </source>
</evidence>
<reference evidence="4" key="2">
    <citation type="submission" date="2020-09" db="EMBL/GenBank/DDBJ databases">
        <authorList>
            <person name="Sun Q."/>
            <person name="Zhou Y."/>
        </authorList>
    </citation>
    <scope>NUCLEOTIDE SEQUENCE</scope>
    <source>
        <strain evidence="4">CGMCC 4.7398</strain>
    </source>
</reference>
<feature type="compositionally biased region" description="Polar residues" evidence="3">
    <location>
        <begin position="352"/>
        <end position="367"/>
    </location>
</feature>
<comment type="caution">
    <text evidence="4">The sequence shown here is derived from an EMBL/GenBank/DDBJ whole genome shotgun (WGS) entry which is preliminary data.</text>
</comment>
<dbReference type="RefSeq" id="WP_189671735.1">
    <property type="nucleotide sequence ID" value="NZ_BNAS01000010.1"/>
</dbReference>
<dbReference type="InterPro" id="IPR051199">
    <property type="entry name" value="LPS_LOS_Heptosyltrfase"/>
</dbReference>
<keyword evidence="1" id="KW-0328">Glycosyltransferase</keyword>
<feature type="region of interest" description="Disordered" evidence="3">
    <location>
        <begin position="140"/>
        <end position="176"/>
    </location>
</feature>
<dbReference type="SUPFAM" id="SSF53756">
    <property type="entry name" value="UDP-Glycosyltransferase/glycogen phosphorylase"/>
    <property type="match status" value="1"/>
</dbReference>
<feature type="region of interest" description="Disordered" evidence="3">
    <location>
        <begin position="344"/>
        <end position="377"/>
    </location>
</feature>
<evidence type="ECO:0000256" key="1">
    <source>
        <dbReference type="ARBA" id="ARBA00022676"/>
    </source>
</evidence>
<dbReference type="InterPro" id="IPR002201">
    <property type="entry name" value="Glyco_trans_9"/>
</dbReference>
<dbReference type="PANTHER" id="PTHR30160">
    <property type="entry name" value="TETRAACYLDISACCHARIDE 4'-KINASE-RELATED"/>
    <property type="match status" value="1"/>
</dbReference>
<keyword evidence="5" id="KW-1185">Reference proteome</keyword>
<accession>A0A919G8X6</accession>